<proteinExistence type="predicted"/>
<evidence type="ECO:0000259" key="10">
    <source>
        <dbReference type="PROSITE" id="PS50893"/>
    </source>
</evidence>
<feature type="domain" description="ABC transmembrane type-1" evidence="11">
    <location>
        <begin position="22"/>
        <end position="321"/>
    </location>
</feature>
<dbReference type="InterPro" id="IPR036640">
    <property type="entry name" value="ABC1_TM_sf"/>
</dbReference>
<reference evidence="13" key="1">
    <citation type="submission" date="2016-10" db="EMBL/GenBank/DDBJ databases">
        <title>Comparative genomics uncovers the prolific and rare metabolic potential of the cyanobacterial genus Moorea.</title>
        <authorList>
            <person name="Leao T."/>
            <person name="Castelao G."/>
            <person name="Korobeynikov A."/>
            <person name="Monroe E.A."/>
            <person name="Podell S."/>
            <person name="Glukhov E."/>
            <person name="Allen E."/>
            <person name="Gerwick W.H."/>
            <person name="Gerwick L."/>
        </authorList>
    </citation>
    <scope>NUCLEOTIDE SEQUENCE [LARGE SCALE GENOMIC DNA]</scope>
    <source>
        <strain evidence="13">PAL-8-15-08-1</strain>
    </source>
</reference>
<dbReference type="Pfam" id="PF00005">
    <property type="entry name" value="ABC_tran"/>
    <property type="match status" value="1"/>
</dbReference>
<keyword evidence="3" id="KW-1003">Cell membrane</keyword>
<accession>A0A1D8TTN1</accession>
<organism evidence="12 13">
    <name type="scientific">Moorena producens PAL-8-15-08-1</name>
    <dbReference type="NCBI Taxonomy" id="1458985"/>
    <lineage>
        <taxon>Bacteria</taxon>
        <taxon>Bacillati</taxon>
        <taxon>Cyanobacteriota</taxon>
        <taxon>Cyanophyceae</taxon>
        <taxon>Coleofasciculales</taxon>
        <taxon>Coleofasciculaceae</taxon>
        <taxon>Moorena</taxon>
    </lineage>
</organism>
<dbReference type="GO" id="GO:0140359">
    <property type="term" value="F:ABC-type transporter activity"/>
    <property type="evidence" value="ECO:0007669"/>
    <property type="project" value="InterPro"/>
</dbReference>
<dbReference type="Gene3D" id="3.40.50.300">
    <property type="entry name" value="P-loop containing nucleotide triphosphate hydrolases"/>
    <property type="match status" value="1"/>
</dbReference>
<protein>
    <submittedName>
        <fullName evidence="12">ABC transporter ATP-binding protein</fullName>
    </submittedName>
</protein>
<dbReference type="GO" id="GO:0016887">
    <property type="term" value="F:ATP hydrolysis activity"/>
    <property type="evidence" value="ECO:0007669"/>
    <property type="project" value="InterPro"/>
</dbReference>
<evidence type="ECO:0000313" key="12">
    <source>
        <dbReference type="EMBL" id="AOX00925.1"/>
    </source>
</evidence>
<dbReference type="Pfam" id="PF00664">
    <property type="entry name" value="ABC_membrane"/>
    <property type="match status" value="1"/>
</dbReference>
<evidence type="ECO:0000256" key="7">
    <source>
        <dbReference type="ARBA" id="ARBA00022989"/>
    </source>
</evidence>
<name>A0A1D8TTN1_9CYAN</name>
<dbReference type="RefSeq" id="WP_070393376.1">
    <property type="nucleotide sequence ID" value="NZ_CP017599.1"/>
</dbReference>
<evidence type="ECO:0000256" key="4">
    <source>
        <dbReference type="ARBA" id="ARBA00022692"/>
    </source>
</evidence>
<evidence type="ECO:0000256" key="8">
    <source>
        <dbReference type="ARBA" id="ARBA00023136"/>
    </source>
</evidence>
<dbReference type="AlphaFoldDB" id="A0A1D8TTN1"/>
<evidence type="ECO:0000256" key="9">
    <source>
        <dbReference type="SAM" id="Phobius"/>
    </source>
</evidence>
<evidence type="ECO:0000256" key="3">
    <source>
        <dbReference type="ARBA" id="ARBA00022475"/>
    </source>
</evidence>
<dbReference type="InterPro" id="IPR039421">
    <property type="entry name" value="Type_1_exporter"/>
</dbReference>
<dbReference type="InterPro" id="IPR027417">
    <property type="entry name" value="P-loop_NTPase"/>
</dbReference>
<feature type="transmembrane region" description="Helical" evidence="9">
    <location>
        <begin position="66"/>
        <end position="88"/>
    </location>
</feature>
<dbReference type="InterPro" id="IPR003593">
    <property type="entry name" value="AAA+_ATPase"/>
</dbReference>
<evidence type="ECO:0000256" key="2">
    <source>
        <dbReference type="ARBA" id="ARBA00022448"/>
    </source>
</evidence>
<dbReference type="KEGG" id="mpro:BJP34_17050"/>
<dbReference type="PANTHER" id="PTHR24221">
    <property type="entry name" value="ATP-BINDING CASSETTE SUB-FAMILY B"/>
    <property type="match status" value="1"/>
</dbReference>
<evidence type="ECO:0000313" key="13">
    <source>
        <dbReference type="Proteomes" id="UP000177870"/>
    </source>
</evidence>
<evidence type="ECO:0000256" key="6">
    <source>
        <dbReference type="ARBA" id="ARBA00022840"/>
    </source>
</evidence>
<evidence type="ECO:0000256" key="1">
    <source>
        <dbReference type="ARBA" id="ARBA00004651"/>
    </source>
</evidence>
<feature type="transmembrane region" description="Helical" evidence="9">
    <location>
        <begin position="179"/>
        <end position="196"/>
    </location>
</feature>
<dbReference type="InterPro" id="IPR017871">
    <property type="entry name" value="ABC_transporter-like_CS"/>
</dbReference>
<feature type="domain" description="ABC transporter" evidence="10">
    <location>
        <begin position="386"/>
        <end position="617"/>
    </location>
</feature>
<evidence type="ECO:0000259" key="11">
    <source>
        <dbReference type="PROSITE" id="PS50929"/>
    </source>
</evidence>
<dbReference type="GO" id="GO:0034040">
    <property type="term" value="F:ATPase-coupled lipid transmembrane transporter activity"/>
    <property type="evidence" value="ECO:0007669"/>
    <property type="project" value="TreeGrafter"/>
</dbReference>
<comment type="subcellular location">
    <subcellularLocation>
        <location evidence="1">Cell membrane</location>
        <topology evidence="1">Multi-pass membrane protein</topology>
    </subcellularLocation>
</comment>
<dbReference type="PROSITE" id="PS50929">
    <property type="entry name" value="ABC_TM1F"/>
    <property type="match status" value="1"/>
</dbReference>
<keyword evidence="4 9" id="KW-0812">Transmembrane</keyword>
<dbReference type="STRING" id="1458985.BJP34_17050"/>
<keyword evidence="5" id="KW-0547">Nucleotide-binding</keyword>
<evidence type="ECO:0000256" key="5">
    <source>
        <dbReference type="ARBA" id="ARBA00022741"/>
    </source>
</evidence>
<feature type="transmembrane region" description="Helical" evidence="9">
    <location>
        <begin position="20"/>
        <end position="46"/>
    </location>
</feature>
<dbReference type="EMBL" id="CP017599">
    <property type="protein sequence ID" value="AOX00925.1"/>
    <property type="molecule type" value="Genomic_DNA"/>
</dbReference>
<dbReference type="GO" id="GO:0005886">
    <property type="term" value="C:plasma membrane"/>
    <property type="evidence" value="ECO:0007669"/>
    <property type="project" value="UniProtKB-SubCell"/>
</dbReference>
<dbReference type="PROSITE" id="PS50893">
    <property type="entry name" value="ABC_TRANSPORTER_2"/>
    <property type="match status" value="1"/>
</dbReference>
<dbReference type="PROSITE" id="PS00211">
    <property type="entry name" value="ABC_TRANSPORTER_1"/>
    <property type="match status" value="1"/>
</dbReference>
<gene>
    <name evidence="12" type="ORF">BJP34_17050</name>
</gene>
<keyword evidence="7 9" id="KW-1133">Transmembrane helix</keyword>
<feature type="transmembrane region" description="Helical" evidence="9">
    <location>
        <begin position="154"/>
        <end position="173"/>
    </location>
</feature>
<dbReference type="SUPFAM" id="SSF90123">
    <property type="entry name" value="ABC transporter transmembrane region"/>
    <property type="match status" value="1"/>
</dbReference>
<keyword evidence="8 9" id="KW-0472">Membrane</keyword>
<dbReference type="SMART" id="SM00382">
    <property type="entry name" value="AAA"/>
    <property type="match status" value="1"/>
</dbReference>
<dbReference type="OrthoDB" id="9762790at2"/>
<dbReference type="SUPFAM" id="SSF52540">
    <property type="entry name" value="P-loop containing nucleoside triphosphate hydrolases"/>
    <property type="match status" value="1"/>
</dbReference>
<dbReference type="FunFam" id="3.40.50.300:FF:000221">
    <property type="entry name" value="Multidrug ABC transporter ATP-binding protein"/>
    <property type="match status" value="1"/>
</dbReference>
<dbReference type="Gene3D" id="1.20.1560.10">
    <property type="entry name" value="ABC transporter type 1, transmembrane domain"/>
    <property type="match status" value="2"/>
</dbReference>
<dbReference type="PANTHER" id="PTHR24221:SF632">
    <property type="entry name" value="ATP-DEPENDENT LIPID A-CORE FLIPPASE"/>
    <property type="match status" value="1"/>
</dbReference>
<feature type="transmembrane region" description="Helical" evidence="9">
    <location>
        <begin position="290"/>
        <end position="310"/>
    </location>
</feature>
<dbReference type="InterPro" id="IPR003439">
    <property type="entry name" value="ABC_transporter-like_ATP-bd"/>
</dbReference>
<keyword evidence="6 12" id="KW-0067">ATP-binding</keyword>
<sequence>MVSYLSNFLYILGERKLRLIPLLLLILLTSLLDTVGIGLVGPFMGLATNPRLIELNYRLHWVYVKLGLTSEVQFIALLGLIIILAFWTKSLLSFQAQKYIFKFSFTQYGELSSNLLHAYLVAPYTFHIRKNTAFLINTVLEDSGVFSVKFMIPFLKTVASFIIIVFLVVLLIITDPIATITLALILLIPLGIIYQFKDKISEWGKKVSQSKEEMIRIINHSLGGLKETRIIGCESYFEKQMNDQVDQLVNGMTSFHTFQALPRIIIEAILVTFLVAFVSIVLVFNLGTENIIQVLGIFALASVRMIPAFSHLTSNIALMRNSSYSINKIYLDLKELEEIEVEEIFEPTYLSDLSALSKPNTPSSQFRDFVNSIDVNRSLSHQDNHIEIDRITYRYPKVLDPTIMNISLTINKGQSIALIGKSGSGKTTLVDVILGLLAPESGEIRYNGKSIYNNLRSWQNLIGYIPQSIFLIDDTIEGNIAFGIPKHLIDRERLDQAMQSAQLAEFVEELPEGVNSVVGERGVRLSGGQRQRIGIARALYHQREILVLDEATSALDNETEYLVNEAIKSLNGTKTMIIIAHRLSTIEHCDCIYLLDQGRLVKSGTYQDIILNEQSFNF</sequence>
<dbReference type="GO" id="GO:0005524">
    <property type="term" value="F:ATP binding"/>
    <property type="evidence" value="ECO:0007669"/>
    <property type="project" value="UniProtKB-KW"/>
</dbReference>
<keyword evidence="2" id="KW-0813">Transport</keyword>
<feature type="transmembrane region" description="Helical" evidence="9">
    <location>
        <begin position="264"/>
        <end position="284"/>
    </location>
</feature>
<dbReference type="InterPro" id="IPR011527">
    <property type="entry name" value="ABC1_TM_dom"/>
</dbReference>
<dbReference type="Proteomes" id="UP000177870">
    <property type="component" value="Chromosome"/>
</dbReference>